<evidence type="ECO:0000313" key="7">
    <source>
        <dbReference type="Proteomes" id="UP000029507"/>
    </source>
</evidence>
<name>A0A089N5G5_9BACL</name>
<organism evidence="6 7">
    <name type="scientific">Paenibacillus stellifer</name>
    <dbReference type="NCBI Taxonomy" id="169760"/>
    <lineage>
        <taxon>Bacteria</taxon>
        <taxon>Bacillati</taxon>
        <taxon>Bacillota</taxon>
        <taxon>Bacilli</taxon>
        <taxon>Bacillales</taxon>
        <taxon>Paenibacillaceae</taxon>
        <taxon>Paenibacillus</taxon>
    </lineage>
</organism>
<gene>
    <name evidence="6" type="ORF">PSTEL_13570</name>
</gene>
<dbReference type="KEGG" id="pste:PSTEL_13570"/>
<evidence type="ECO:0000256" key="3">
    <source>
        <dbReference type="ARBA" id="ARBA00023163"/>
    </source>
</evidence>
<dbReference type="SUPFAM" id="SSF46689">
    <property type="entry name" value="Homeodomain-like"/>
    <property type="match status" value="1"/>
</dbReference>
<dbReference type="InterPro" id="IPR009057">
    <property type="entry name" value="Homeodomain-like_sf"/>
</dbReference>
<evidence type="ECO:0000256" key="1">
    <source>
        <dbReference type="ARBA" id="ARBA00023015"/>
    </source>
</evidence>
<dbReference type="SUPFAM" id="SSF48498">
    <property type="entry name" value="Tetracyclin repressor-like, C-terminal domain"/>
    <property type="match status" value="1"/>
</dbReference>
<evidence type="ECO:0000313" key="6">
    <source>
        <dbReference type="EMBL" id="AIQ63964.1"/>
    </source>
</evidence>
<dbReference type="InterPro" id="IPR036271">
    <property type="entry name" value="Tet_transcr_reg_TetR-rel_C_sf"/>
</dbReference>
<keyword evidence="3" id="KW-0804">Transcription</keyword>
<keyword evidence="7" id="KW-1185">Reference proteome</keyword>
<sequence>MARPREFDEAAALDKAMELFWTKGYDKTSVQDLCQHTGVHRGSLYDTFGDKNELFLSALDRFRHNISGRLFGVLEEPGEPREKLILFFEKVIDSSMDQSLGRRGCFIANTAVESAVTDARIAGRVEAALNDMEERFYTFLLRAREAGQLKGRRNLRELARFLVGVKQGLHIMAKTALDRKTLADVYLVALTAVF</sequence>
<dbReference type="PRINTS" id="PR00455">
    <property type="entry name" value="HTHTETR"/>
</dbReference>
<dbReference type="AlphaFoldDB" id="A0A089N5G5"/>
<dbReference type="Pfam" id="PF16925">
    <property type="entry name" value="TetR_C_13"/>
    <property type="match status" value="1"/>
</dbReference>
<evidence type="ECO:0000256" key="2">
    <source>
        <dbReference type="ARBA" id="ARBA00023125"/>
    </source>
</evidence>
<dbReference type="Proteomes" id="UP000029507">
    <property type="component" value="Chromosome"/>
</dbReference>
<dbReference type="PANTHER" id="PTHR47506">
    <property type="entry name" value="TRANSCRIPTIONAL REGULATORY PROTEIN"/>
    <property type="match status" value="1"/>
</dbReference>
<keyword evidence="2 4" id="KW-0238">DNA-binding</keyword>
<evidence type="ECO:0000259" key="5">
    <source>
        <dbReference type="PROSITE" id="PS50977"/>
    </source>
</evidence>
<protein>
    <recommendedName>
        <fullName evidence="5">HTH tetR-type domain-containing protein</fullName>
    </recommendedName>
</protein>
<keyword evidence="1" id="KW-0805">Transcription regulation</keyword>
<dbReference type="InterPro" id="IPR001647">
    <property type="entry name" value="HTH_TetR"/>
</dbReference>
<accession>A0A089N5G5</accession>
<dbReference type="Pfam" id="PF00440">
    <property type="entry name" value="TetR_N"/>
    <property type="match status" value="1"/>
</dbReference>
<dbReference type="Gene3D" id="1.10.10.60">
    <property type="entry name" value="Homeodomain-like"/>
    <property type="match status" value="1"/>
</dbReference>
<proteinExistence type="predicted"/>
<dbReference type="HOGENOM" id="CLU_069356_28_0_9"/>
<dbReference type="PROSITE" id="PS50977">
    <property type="entry name" value="HTH_TETR_2"/>
    <property type="match status" value="1"/>
</dbReference>
<feature type="domain" description="HTH tetR-type" evidence="5">
    <location>
        <begin position="6"/>
        <end position="66"/>
    </location>
</feature>
<dbReference type="OrthoDB" id="9795242at2"/>
<dbReference type="PANTHER" id="PTHR47506:SF1">
    <property type="entry name" value="HTH-TYPE TRANSCRIPTIONAL REGULATOR YJDC"/>
    <property type="match status" value="1"/>
</dbReference>
<reference evidence="6 7" key="1">
    <citation type="submission" date="2014-08" db="EMBL/GenBank/DDBJ databases">
        <title>Comparative genomics of the Paenibacillus odorifer group.</title>
        <authorList>
            <person name="den Bakker H.C."/>
            <person name="Tsai Y.-C."/>
            <person name="Martin N."/>
            <person name="Korlach J."/>
            <person name="Wiedmann M."/>
        </authorList>
    </citation>
    <scope>NUCLEOTIDE SEQUENCE [LARGE SCALE GENOMIC DNA]</scope>
    <source>
        <strain evidence="6 7">DSM 14472</strain>
    </source>
</reference>
<evidence type="ECO:0000256" key="4">
    <source>
        <dbReference type="PROSITE-ProRule" id="PRU00335"/>
    </source>
</evidence>
<dbReference type="STRING" id="169760.PSTEL_13570"/>
<dbReference type="RefSeq" id="WP_038695875.1">
    <property type="nucleotide sequence ID" value="NZ_CP009286.1"/>
</dbReference>
<dbReference type="Gene3D" id="1.10.357.10">
    <property type="entry name" value="Tetracycline Repressor, domain 2"/>
    <property type="match status" value="1"/>
</dbReference>
<dbReference type="GO" id="GO:0003677">
    <property type="term" value="F:DNA binding"/>
    <property type="evidence" value="ECO:0007669"/>
    <property type="project" value="UniProtKB-UniRule"/>
</dbReference>
<dbReference type="InterPro" id="IPR011075">
    <property type="entry name" value="TetR_C"/>
</dbReference>
<feature type="DNA-binding region" description="H-T-H motif" evidence="4">
    <location>
        <begin position="29"/>
        <end position="48"/>
    </location>
</feature>
<dbReference type="EMBL" id="CP009286">
    <property type="protein sequence ID" value="AIQ63964.1"/>
    <property type="molecule type" value="Genomic_DNA"/>
</dbReference>